<sequence>MTVKTSSGRASRRSWNFEEETVLVEGLKDLLLRGWKADNGFKSGYAMIPEKHMQQHFPGTNIKAEPHITSKIHVWKKNYASLSMMQSRSGFGCNDTSNTITIEKEELWSDYIKFDPNAKTMRYKTWPFFKHWIDIFGKDRATGENAQGFADTVDGTQTDSQPDPACGMNTQPVQVGEEESGGFRVDDQSGTQGESSSISKKKKIKKRKANDVVEERFLDLMENFFAKTEGHLRDLAQHISFQQDAKQQRKAVFDVLNQMPFLSIEDKLTISKLLCKNNEDCDLFFSISDEYKDVMVKMMLKGRL</sequence>
<dbReference type="PANTHER" id="PTHR46250:SF15">
    <property type="entry name" value="OS01G0523800 PROTEIN"/>
    <property type="match status" value="1"/>
</dbReference>
<evidence type="ECO:0000313" key="3">
    <source>
        <dbReference type="EMBL" id="GFQ06669.1"/>
    </source>
</evidence>
<organism evidence="3 4">
    <name type="scientific">Phtheirospermum japonicum</name>
    <dbReference type="NCBI Taxonomy" id="374723"/>
    <lineage>
        <taxon>Eukaryota</taxon>
        <taxon>Viridiplantae</taxon>
        <taxon>Streptophyta</taxon>
        <taxon>Embryophyta</taxon>
        <taxon>Tracheophyta</taxon>
        <taxon>Spermatophyta</taxon>
        <taxon>Magnoliopsida</taxon>
        <taxon>eudicotyledons</taxon>
        <taxon>Gunneridae</taxon>
        <taxon>Pentapetalae</taxon>
        <taxon>asterids</taxon>
        <taxon>lamiids</taxon>
        <taxon>Lamiales</taxon>
        <taxon>Orobanchaceae</taxon>
        <taxon>Orobanchaceae incertae sedis</taxon>
        <taxon>Phtheirospermum</taxon>
    </lineage>
</organism>
<dbReference type="EMBL" id="BMAC01001283">
    <property type="protein sequence ID" value="GFQ06669.1"/>
    <property type="molecule type" value="Genomic_DNA"/>
</dbReference>
<protein>
    <recommendedName>
        <fullName evidence="2">Myb/SANT-like domain-containing protein</fullName>
    </recommendedName>
</protein>
<keyword evidence="4" id="KW-1185">Reference proteome</keyword>
<evidence type="ECO:0000313" key="4">
    <source>
        <dbReference type="Proteomes" id="UP000653305"/>
    </source>
</evidence>
<dbReference type="Pfam" id="PF12776">
    <property type="entry name" value="Myb_DNA-bind_3"/>
    <property type="match status" value="1"/>
</dbReference>
<name>A0A830DA79_9LAMI</name>
<feature type="region of interest" description="Disordered" evidence="1">
    <location>
        <begin position="146"/>
        <end position="202"/>
    </location>
</feature>
<feature type="domain" description="Myb/SANT-like" evidence="2">
    <location>
        <begin position="14"/>
        <end position="111"/>
    </location>
</feature>
<dbReference type="PANTHER" id="PTHR46250">
    <property type="entry name" value="MYB/SANT-LIKE DNA-BINDING DOMAIN PROTEIN-RELATED"/>
    <property type="match status" value="1"/>
</dbReference>
<evidence type="ECO:0000259" key="2">
    <source>
        <dbReference type="Pfam" id="PF12776"/>
    </source>
</evidence>
<dbReference type="AlphaFoldDB" id="A0A830DA79"/>
<reference evidence="3" key="1">
    <citation type="submission" date="2020-07" db="EMBL/GenBank/DDBJ databases">
        <title>Ethylene signaling mediates host invasion by parasitic plants.</title>
        <authorList>
            <person name="Yoshida S."/>
        </authorList>
    </citation>
    <scope>NUCLEOTIDE SEQUENCE</scope>
    <source>
        <strain evidence="3">Okayama</strain>
    </source>
</reference>
<proteinExistence type="predicted"/>
<accession>A0A830DA79</accession>
<evidence type="ECO:0000256" key="1">
    <source>
        <dbReference type="SAM" id="MobiDB-lite"/>
    </source>
</evidence>
<dbReference type="Proteomes" id="UP000653305">
    <property type="component" value="Unassembled WGS sequence"/>
</dbReference>
<dbReference type="OrthoDB" id="1748457at2759"/>
<gene>
    <name evidence="3" type="ORF">PHJA_002810900</name>
</gene>
<dbReference type="InterPro" id="IPR024752">
    <property type="entry name" value="Myb/SANT-like_dom"/>
</dbReference>
<comment type="caution">
    <text evidence="3">The sequence shown here is derived from an EMBL/GenBank/DDBJ whole genome shotgun (WGS) entry which is preliminary data.</text>
</comment>